<feature type="signal peptide" evidence="1">
    <location>
        <begin position="1"/>
        <end position="20"/>
    </location>
</feature>
<organism evidence="2 3">
    <name type="scientific">Amycolatopsis japonica</name>
    <dbReference type="NCBI Taxonomy" id="208439"/>
    <lineage>
        <taxon>Bacteria</taxon>
        <taxon>Bacillati</taxon>
        <taxon>Actinomycetota</taxon>
        <taxon>Actinomycetes</taxon>
        <taxon>Pseudonocardiales</taxon>
        <taxon>Pseudonocardiaceae</taxon>
        <taxon>Amycolatopsis</taxon>
        <taxon>Amycolatopsis japonica group</taxon>
    </lineage>
</organism>
<name>A0A075V0P1_9PSEU</name>
<gene>
    <name evidence="2" type="ORF">AJAP_16060</name>
</gene>
<proteinExistence type="predicted"/>
<evidence type="ECO:0000313" key="2">
    <source>
        <dbReference type="EMBL" id="AIG76085.1"/>
    </source>
</evidence>
<dbReference type="AlphaFoldDB" id="A0A075V0P1"/>
<dbReference type="EMBL" id="CP008953">
    <property type="protein sequence ID" value="AIG76085.1"/>
    <property type="molecule type" value="Genomic_DNA"/>
</dbReference>
<dbReference type="PROSITE" id="PS50231">
    <property type="entry name" value="RICIN_B_LECTIN"/>
    <property type="match status" value="1"/>
</dbReference>
<dbReference type="Gene3D" id="2.80.10.50">
    <property type="match status" value="1"/>
</dbReference>
<protein>
    <submittedName>
        <fullName evidence="2">Putative secreted protein</fullName>
    </submittedName>
</protein>
<keyword evidence="1" id="KW-0732">Signal</keyword>
<dbReference type="Proteomes" id="UP000028492">
    <property type="component" value="Chromosome"/>
</dbReference>
<dbReference type="HOGENOM" id="CLU_1682965_0_0_11"/>
<reference evidence="2 3" key="1">
    <citation type="journal article" date="2014" name="J. Biotechnol.">
        <title>Complete genome sequence of the actinobacterium Amycolatopsis japonica MG417-CF17(T) (=DSM 44213T) producing (S,S)-N,N'-ethylenediaminedisuccinic acid.</title>
        <authorList>
            <person name="Stegmann E."/>
            <person name="Albersmeier A."/>
            <person name="Spohn M."/>
            <person name="Gert H."/>
            <person name="Weber T."/>
            <person name="Wohlleben W."/>
            <person name="Kalinowski J."/>
            <person name="Ruckert C."/>
        </authorList>
    </citation>
    <scope>NUCLEOTIDE SEQUENCE [LARGE SCALE GENOMIC DNA]</scope>
    <source>
        <strain evidence="3">MG417-CF17 (DSM 44213)</strain>
    </source>
</reference>
<dbReference type="SUPFAM" id="SSF50370">
    <property type="entry name" value="Ricin B-like lectins"/>
    <property type="match status" value="1"/>
</dbReference>
<feature type="chain" id="PRO_5039112580" evidence="1">
    <location>
        <begin position="21"/>
        <end position="156"/>
    </location>
</feature>
<evidence type="ECO:0000256" key="1">
    <source>
        <dbReference type="SAM" id="SignalP"/>
    </source>
</evidence>
<dbReference type="InterPro" id="IPR035992">
    <property type="entry name" value="Ricin_B-like_lectins"/>
</dbReference>
<dbReference type="KEGG" id="aja:AJAP_16060"/>
<accession>A0A075V0P1</accession>
<dbReference type="CDD" id="cd23415">
    <property type="entry name" value="beta-trefoil_Ricin_AH"/>
    <property type="match status" value="1"/>
</dbReference>
<sequence>MTRKGILVRIAAAAATTALAFTAAPGIATAATQAESLFWIRFAAGVQRCLDSNSAGSVYTHVCQDGNNHQKWNNYAPGKFKNKASGLCLAAGTSSVFAGSCEANASDWRTSSTTNKYFTNVSTGLCLHNSGGQAEAVGLRVCRAGTALWTVTKLRS</sequence>
<dbReference type="RefSeq" id="WP_038512273.1">
    <property type="nucleotide sequence ID" value="NZ_CP008953.1"/>
</dbReference>
<evidence type="ECO:0000313" key="3">
    <source>
        <dbReference type="Proteomes" id="UP000028492"/>
    </source>
</evidence>
<keyword evidence="3" id="KW-1185">Reference proteome</keyword>